<evidence type="ECO:0000259" key="6">
    <source>
        <dbReference type="PROSITE" id="PS51462"/>
    </source>
</evidence>
<evidence type="ECO:0000256" key="4">
    <source>
        <dbReference type="ARBA" id="ARBA00022842"/>
    </source>
</evidence>
<dbReference type="PROSITE" id="PS51462">
    <property type="entry name" value="NUDIX"/>
    <property type="match status" value="1"/>
</dbReference>
<dbReference type="AlphaFoldDB" id="A0A5B2VFB4"/>
<protein>
    <submittedName>
        <fullName evidence="7">NUDIX hydrolase</fullName>
    </submittedName>
</protein>
<dbReference type="GO" id="GO:0005737">
    <property type="term" value="C:cytoplasm"/>
    <property type="evidence" value="ECO:0007669"/>
    <property type="project" value="TreeGrafter"/>
</dbReference>
<dbReference type="OrthoDB" id="7066910at2"/>
<evidence type="ECO:0000256" key="2">
    <source>
        <dbReference type="ARBA" id="ARBA00022723"/>
    </source>
</evidence>
<accession>A0A5B2VFB4</accession>
<keyword evidence="8" id="KW-1185">Reference proteome</keyword>
<dbReference type="PANTHER" id="PTHR12629">
    <property type="entry name" value="DIPHOSPHOINOSITOL POLYPHOSPHATE PHOSPHOHYDROLASE"/>
    <property type="match status" value="1"/>
</dbReference>
<dbReference type="Proteomes" id="UP000323142">
    <property type="component" value="Unassembled WGS sequence"/>
</dbReference>
<reference evidence="7 8" key="2">
    <citation type="submission" date="2019-09" db="EMBL/GenBank/DDBJ databases">
        <authorList>
            <person name="Jin C."/>
        </authorList>
    </citation>
    <scope>NUCLEOTIDE SEQUENCE [LARGE SCALE GENOMIC DNA]</scope>
    <source>
        <strain evidence="7 8">BN140002</strain>
    </source>
</reference>
<reference evidence="7 8" key="1">
    <citation type="submission" date="2019-09" db="EMBL/GenBank/DDBJ databases">
        <title>Salinarimonas rosea gen. nov., sp. nov., a new member of the a-2 subgroup of the Proteobacteria.</title>
        <authorList>
            <person name="Liu J."/>
        </authorList>
    </citation>
    <scope>NUCLEOTIDE SEQUENCE [LARGE SCALE GENOMIC DNA]</scope>
    <source>
        <strain evidence="7 8">BN140002</strain>
    </source>
</reference>
<dbReference type="InterPro" id="IPR000086">
    <property type="entry name" value="NUDIX_hydrolase_dom"/>
</dbReference>
<dbReference type="EMBL" id="VUOA01000021">
    <property type="protein sequence ID" value="KAA2237062.1"/>
    <property type="molecule type" value="Genomic_DNA"/>
</dbReference>
<dbReference type="GO" id="GO:0046872">
    <property type="term" value="F:metal ion binding"/>
    <property type="evidence" value="ECO:0007669"/>
    <property type="project" value="UniProtKB-KW"/>
</dbReference>
<comment type="caution">
    <text evidence="7">The sequence shown here is derived from an EMBL/GenBank/DDBJ whole genome shotgun (WGS) entry which is preliminary data.</text>
</comment>
<keyword evidence="2" id="KW-0479">Metal-binding</keyword>
<feature type="region of interest" description="Disordered" evidence="5">
    <location>
        <begin position="167"/>
        <end position="196"/>
    </location>
</feature>
<dbReference type="Pfam" id="PF00293">
    <property type="entry name" value="NUDIX"/>
    <property type="match status" value="1"/>
</dbReference>
<dbReference type="PANTHER" id="PTHR12629:SF0">
    <property type="entry name" value="DIPHOSPHOINOSITOL-POLYPHOSPHATE DIPHOSPHATASE"/>
    <property type="match status" value="1"/>
</dbReference>
<organism evidence="7 8">
    <name type="scientific">Salinarimonas soli</name>
    <dbReference type="NCBI Taxonomy" id="1638099"/>
    <lineage>
        <taxon>Bacteria</taxon>
        <taxon>Pseudomonadati</taxon>
        <taxon>Pseudomonadota</taxon>
        <taxon>Alphaproteobacteria</taxon>
        <taxon>Hyphomicrobiales</taxon>
        <taxon>Salinarimonadaceae</taxon>
        <taxon>Salinarimonas</taxon>
    </lineage>
</organism>
<dbReference type="Gene3D" id="3.90.79.10">
    <property type="entry name" value="Nucleoside Triphosphate Pyrophosphohydrolase"/>
    <property type="match status" value="1"/>
</dbReference>
<sequence>MAASPKGKKKPDDPKNPAPKKSAPKKPKAWRKPRVQYAALPFRREGDGRLCVFLVTSRETRRWVIPKGWPIRGLKPHDSAAREAYEEAGLEGRVRKKRIGGYTYEKRLDQGLVTCAVDVFPLEVKRQTKRYPEKGQRDGRWMEPAEAADLVQEPDLADLIRRAPELLAPKARKKADAAPAADGEAAGSPPPPCGEG</sequence>
<dbReference type="InterPro" id="IPR015797">
    <property type="entry name" value="NUDIX_hydrolase-like_dom_sf"/>
</dbReference>
<evidence type="ECO:0000313" key="8">
    <source>
        <dbReference type="Proteomes" id="UP000323142"/>
    </source>
</evidence>
<gene>
    <name evidence="7" type="ORF">F0L46_12365</name>
</gene>
<evidence type="ECO:0000256" key="5">
    <source>
        <dbReference type="SAM" id="MobiDB-lite"/>
    </source>
</evidence>
<keyword evidence="4" id="KW-0460">Magnesium</keyword>
<feature type="compositionally biased region" description="Basic residues" evidence="5">
    <location>
        <begin position="22"/>
        <end position="33"/>
    </location>
</feature>
<dbReference type="GO" id="GO:0016462">
    <property type="term" value="F:pyrophosphatase activity"/>
    <property type="evidence" value="ECO:0007669"/>
    <property type="project" value="InterPro"/>
</dbReference>
<proteinExistence type="predicted"/>
<feature type="compositionally biased region" description="Low complexity" evidence="5">
    <location>
        <begin position="177"/>
        <end position="187"/>
    </location>
</feature>
<keyword evidence="3 7" id="KW-0378">Hydrolase</keyword>
<dbReference type="RefSeq" id="WP_149817934.1">
    <property type="nucleotide sequence ID" value="NZ_VUOA01000021.1"/>
</dbReference>
<dbReference type="InterPro" id="IPR047198">
    <property type="entry name" value="DDP-like_NUDIX"/>
</dbReference>
<evidence type="ECO:0000256" key="3">
    <source>
        <dbReference type="ARBA" id="ARBA00022801"/>
    </source>
</evidence>
<evidence type="ECO:0000256" key="1">
    <source>
        <dbReference type="ARBA" id="ARBA00001946"/>
    </source>
</evidence>
<dbReference type="CDD" id="cd04666">
    <property type="entry name" value="NUDIX_DIPP2_like_Nudt4"/>
    <property type="match status" value="1"/>
</dbReference>
<dbReference type="SUPFAM" id="SSF55811">
    <property type="entry name" value="Nudix"/>
    <property type="match status" value="1"/>
</dbReference>
<comment type="cofactor">
    <cofactor evidence="1">
        <name>Mg(2+)</name>
        <dbReference type="ChEBI" id="CHEBI:18420"/>
    </cofactor>
</comment>
<feature type="region of interest" description="Disordered" evidence="5">
    <location>
        <begin position="1"/>
        <end position="33"/>
    </location>
</feature>
<name>A0A5B2VFB4_9HYPH</name>
<feature type="domain" description="Nudix hydrolase" evidence="6">
    <location>
        <begin position="32"/>
        <end position="164"/>
    </location>
</feature>
<evidence type="ECO:0000313" key="7">
    <source>
        <dbReference type="EMBL" id="KAA2237062.1"/>
    </source>
</evidence>